<dbReference type="Gene3D" id="3.40.50.1460">
    <property type="match status" value="1"/>
</dbReference>
<dbReference type="PANTHER" id="PTHR22576:SF27">
    <property type="entry name" value="PARACASPASE 2"/>
    <property type="match status" value="1"/>
</dbReference>
<dbReference type="InterPro" id="IPR011029">
    <property type="entry name" value="DEATH-like_dom_sf"/>
</dbReference>
<dbReference type="AlphaFoldDB" id="A0A8C8RSD9"/>
<dbReference type="Pfam" id="PF00656">
    <property type="entry name" value="Peptidase_C14"/>
    <property type="match status" value="1"/>
</dbReference>
<feature type="domain" description="Caspase family p20" evidence="2">
    <location>
        <begin position="297"/>
        <end position="423"/>
    </location>
</feature>
<evidence type="ECO:0000313" key="5">
    <source>
        <dbReference type="Proteomes" id="UP000694393"/>
    </source>
</evidence>
<evidence type="ECO:0000259" key="2">
    <source>
        <dbReference type="PROSITE" id="PS50208"/>
    </source>
</evidence>
<dbReference type="InterPro" id="IPR052039">
    <property type="entry name" value="Caspase-related_regulators"/>
</dbReference>
<keyword evidence="5" id="KW-1185">Reference proteome</keyword>
<reference evidence="4" key="2">
    <citation type="submission" date="2025-09" db="UniProtKB">
        <authorList>
            <consortium name="Ensembl"/>
        </authorList>
    </citation>
    <scope>IDENTIFICATION</scope>
</reference>
<dbReference type="PROSITE" id="PS50208">
    <property type="entry name" value="CASPASE_P20"/>
    <property type="match status" value="1"/>
</dbReference>
<evidence type="ECO:0000259" key="3">
    <source>
        <dbReference type="PROSITE" id="PS50835"/>
    </source>
</evidence>
<organism evidence="4 5">
    <name type="scientific">Pelusios castaneus</name>
    <name type="common">West African mud turtle</name>
    <dbReference type="NCBI Taxonomy" id="367368"/>
    <lineage>
        <taxon>Eukaryota</taxon>
        <taxon>Metazoa</taxon>
        <taxon>Chordata</taxon>
        <taxon>Craniata</taxon>
        <taxon>Vertebrata</taxon>
        <taxon>Euteleostomi</taxon>
        <taxon>Archelosauria</taxon>
        <taxon>Testudinata</taxon>
        <taxon>Testudines</taxon>
        <taxon>Pleurodira</taxon>
        <taxon>Pelomedusidae</taxon>
        <taxon>Pelusios</taxon>
    </lineage>
</organism>
<evidence type="ECO:0008006" key="6">
    <source>
        <dbReference type="Google" id="ProtNLM"/>
    </source>
</evidence>
<reference evidence="4" key="1">
    <citation type="submission" date="2025-08" db="UniProtKB">
        <authorList>
            <consortium name="Ensembl"/>
        </authorList>
    </citation>
    <scope>IDENTIFICATION</scope>
</reference>
<dbReference type="SUPFAM" id="SSF48726">
    <property type="entry name" value="Immunoglobulin"/>
    <property type="match status" value="2"/>
</dbReference>
<dbReference type="GO" id="GO:0006508">
    <property type="term" value="P:proteolysis"/>
    <property type="evidence" value="ECO:0007669"/>
    <property type="project" value="InterPro"/>
</dbReference>
<feature type="region of interest" description="Disordered" evidence="1">
    <location>
        <begin position="1"/>
        <end position="24"/>
    </location>
</feature>
<dbReference type="InterPro" id="IPR007110">
    <property type="entry name" value="Ig-like_dom"/>
</dbReference>
<dbReference type="Proteomes" id="UP000694393">
    <property type="component" value="Unplaced"/>
</dbReference>
<name>A0A8C8RSD9_9SAUR</name>
<dbReference type="Gene3D" id="2.60.40.10">
    <property type="entry name" value="Immunoglobulins"/>
    <property type="match status" value="2"/>
</dbReference>
<proteinExistence type="predicted"/>
<dbReference type="InterPro" id="IPR029030">
    <property type="entry name" value="Caspase-like_dom_sf"/>
</dbReference>
<dbReference type="GO" id="GO:0004197">
    <property type="term" value="F:cysteine-type endopeptidase activity"/>
    <property type="evidence" value="ECO:0007669"/>
    <property type="project" value="InterPro"/>
</dbReference>
<protein>
    <recommendedName>
        <fullName evidence="6">Mucosa-associated lymphoid tissue lymphoma translocation protein 1</fullName>
    </recommendedName>
</protein>
<dbReference type="InterPro" id="IPR011600">
    <property type="entry name" value="Pept_C14_caspase"/>
</dbReference>
<evidence type="ECO:0000313" key="4">
    <source>
        <dbReference type="Ensembl" id="ENSPCEP00000009022.1"/>
    </source>
</evidence>
<evidence type="ECO:0000256" key="1">
    <source>
        <dbReference type="SAM" id="MobiDB-lite"/>
    </source>
</evidence>
<dbReference type="Ensembl" id="ENSPCET00000009341.1">
    <property type="protein sequence ID" value="ENSPCEP00000009022.1"/>
    <property type="gene ID" value="ENSPCEG00000006873.1"/>
</dbReference>
<dbReference type="Pfam" id="PF13927">
    <property type="entry name" value="Ig_3"/>
    <property type="match status" value="1"/>
</dbReference>
<dbReference type="PANTHER" id="PTHR22576">
    <property type="entry name" value="MUCOSA ASSOCIATED LYMPHOID TISSUE LYMPHOMA TRANSLOCATION PROTEIN 1/PARACASPASE"/>
    <property type="match status" value="1"/>
</dbReference>
<dbReference type="SUPFAM" id="SSF47986">
    <property type="entry name" value="DEATH domain"/>
    <property type="match status" value="1"/>
</dbReference>
<dbReference type="PROSITE" id="PS50835">
    <property type="entry name" value="IG_LIKE"/>
    <property type="match status" value="2"/>
</dbReference>
<accession>A0A8C8RSD9</accession>
<dbReference type="SUPFAM" id="SSF52129">
    <property type="entry name" value="Caspase-like"/>
    <property type="match status" value="1"/>
</dbReference>
<dbReference type="InterPro" id="IPR013783">
    <property type="entry name" value="Ig-like_fold"/>
</dbReference>
<feature type="domain" description="Ig-like" evidence="3">
    <location>
        <begin position="189"/>
        <end position="241"/>
    </location>
</feature>
<dbReference type="Gene3D" id="1.10.533.10">
    <property type="entry name" value="Death Domain, Fas"/>
    <property type="match status" value="1"/>
</dbReference>
<sequence length="423" mass="46286">MVSSPVGGTVPSALQPLAPRPDPDPQAERVNIGLVFAMGSSQEELEMCSLKVLEACGSPTQCLLQLLSERDCSLKYLLCCLDKMGHAEAFQFLSSIGTESLRIMVQPESQVVTEGTRASFTCWATGPPGISYQWFCGKQEVRPTEGGTKVSGLKNKCATPDWYICRVNHRASFVFSRWARLQVKQSSSPASGRRDGTIGSQILCQPQPCTLDEGDSLQLQCVAIGNPPPQYQWFRNGSPIEGARNSHLQVPCLGEEEVCGSGKGHWPGRGSVTESLGKIPLAPSQTCSSCSSPGAATDKVALLIGNMNYLHHKHLKAPMVDVYELTNLLRQLDFKVVSLLDLSKDEMQMAVNEFLLLLDKGVYGLLYYAGHGYENFGNSFMVPIDAPGSYTSEHCLCVHSVLQSMQQRQTGLNIFLLDMCRKR</sequence>
<dbReference type="InterPro" id="IPR001309">
    <property type="entry name" value="Pept_C14_p20"/>
</dbReference>
<dbReference type="InterPro" id="IPR036179">
    <property type="entry name" value="Ig-like_dom_sf"/>
</dbReference>
<feature type="domain" description="Ig-like" evidence="3">
    <location>
        <begin position="101"/>
        <end position="176"/>
    </location>
</feature>